<dbReference type="InterPro" id="IPR044911">
    <property type="entry name" value="V-type_ATPase_csu/dsu_dom_3"/>
</dbReference>
<gene>
    <name evidence="4" type="ORF">D9Q81_03595</name>
</gene>
<dbReference type="EMBL" id="RCOR01000018">
    <property type="protein sequence ID" value="RSN69692.1"/>
    <property type="molecule type" value="Genomic_DNA"/>
</dbReference>
<protein>
    <recommendedName>
        <fullName evidence="6">V-type ATP synthase subunit C</fullName>
    </recommendedName>
</protein>
<dbReference type="InterPro" id="IPR035067">
    <property type="entry name" value="V-type_ATPase_csu/dsu"/>
</dbReference>
<accession>A0A429G7G4</accession>
<keyword evidence="3" id="KW-0406">Ion transport</keyword>
<dbReference type="InterPro" id="IPR050873">
    <property type="entry name" value="V-ATPase_V0D/AC39_subunit"/>
</dbReference>
<dbReference type="GO" id="GO:0046961">
    <property type="term" value="F:proton-transporting ATPase activity, rotational mechanism"/>
    <property type="evidence" value="ECO:0007669"/>
    <property type="project" value="InterPro"/>
</dbReference>
<dbReference type="InterPro" id="IPR002843">
    <property type="entry name" value="ATPase_V0-cplx_csu/dsu"/>
</dbReference>
<evidence type="ECO:0008006" key="6">
    <source>
        <dbReference type="Google" id="ProtNLM"/>
    </source>
</evidence>
<comment type="similarity">
    <text evidence="1">Belongs to the V-ATPase V0D/AC39 subunit family.</text>
</comment>
<dbReference type="PANTHER" id="PTHR38682:SF1">
    <property type="entry name" value="V-TYPE ATP SYNTHASE SUBUNIT C"/>
    <property type="match status" value="1"/>
</dbReference>
<evidence type="ECO:0000256" key="2">
    <source>
        <dbReference type="ARBA" id="ARBA00022448"/>
    </source>
</evidence>
<evidence type="ECO:0000256" key="1">
    <source>
        <dbReference type="ARBA" id="ARBA00006709"/>
    </source>
</evidence>
<dbReference type="SUPFAM" id="SSF103486">
    <property type="entry name" value="V-type ATP synthase subunit C"/>
    <property type="match status" value="1"/>
</dbReference>
<dbReference type="Proteomes" id="UP000278149">
    <property type="component" value="Unassembled WGS sequence"/>
</dbReference>
<dbReference type="Gene3D" id="1.20.1690.10">
    <property type="entry name" value="V-type ATP synthase subunit C domain"/>
    <property type="match status" value="2"/>
</dbReference>
<evidence type="ECO:0000313" key="4">
    <source>
        <dbReference type="EMBL" id="RSN69692.1"/>
    </source>
</evidence>
<keyword evidence="2" id="KW-0813">Transport</keyword>
<evidence type="ECO:0000256" key="3">
    <source>
        <dbReference type="ARBA" id="ARBA00023065"/>
    </source>
</evidence>
<comment type="caution">
    <text evidence="4">The sequence shown here is derived from an EMBL/GenBank/DDBJ whole genome shotgun (WGS) entry which is preliminary data.</text>
</comment>
<dbReference type="AlphaFoldDB" id="A0A429G7G4"/>
<proteinExistence type="inferred from homology"/>
<dbReference type="PANTHER" id="PTHR38682">
    <property type="entry name" value="V-TYPE ATP SYNTHASE SUBUNIT C"/>
    <property type="match status" value="1"/>
</dbReference>
<sequence>MLRNAKIKYLVVRTHGLSSHLIDPSELRSWIFIEDDRALFDKISQTSYGGFFEKPEDLSDPVKIGEVTMRVNFIRANKLISIARASPLENILRVYMSKYDLENIRRIVFSLLFGRLERVSLLPHPGYLYDTAKLSKAERLEDLLDLIEERKLSSLISNWLSGDRNTSELDLILTKVYIDSLIKPLKRGTPLYEIIRSYLENMTLGLLLKAKYLGVSNDLIIRALSGVPFKKLLEAVSQSGDLPDFLDKLLNIAPYREVSVEVRDSLRDVGEPWVIEHSVLKRAYTEAVRISMMSPMSEAYILSYLISSEWESQSLRTVLFGRISGVSKDTLYQLLSPRGE</sequence>
<reference evidence="4 5" key="1">
    <citation type="submission" date="2018-10" db="EMBL/GenBank/DDBJ databases">
        <title>Co-occurring genomic capacity for anaerobic methane metabolism and dissimilatory sulfite reduction discovered in the Korarchaeota.</title>
        <authorList>
            <person name="Mckay L.J."/>
            <person name="Dlakic M."/>
            <person name="Fields M.W."/>
            <person name="Delmont T.O."/>
            <person name="Eren A.M."/>
            <person name="Jay Z.J."/>
            <person name="Klingelsmith K.B."/>
            <person name="Rusch D.B."/>
            <person name="Inskeep W.P."/>
        </authorList>
    </citation>
    <scope>NUCLEOTIDE SEQUENCE [LARGE SCALE GENOMIC DNA]</scope>
    <source>
        <strain evidence="4 5">WS</strain>
    </source>
</reference>
<organism evidence="4 5">
    <name type="scientific">Candidatus Korarchaeum cryptofilum</name>
    <dbReference type="NCBI Taxonomy" id="498846"/>
    <lineage>
        <taxon>Archaea</taxon>
        <taxon>Thermoproteota</taxon>
        <taxon>Candidatus Korarchaeia</taxon>
        <taxon>Candidatus Korarchaeales</taxon>
        <taxon>Candidatus Korarchaeaceae</taxon>
        <taxon>Candidatus Korarchaeum</taxon>
    </lineage>
</organism>
<dbReference type="InterPro" id="IPR036079">
    <property type="entry name" value="ATPase_csu/dsu_sf"/>
</dbReference>
<dbReference type="RefSeq" id="WP_125741335.1">
    <property type="nucleotide sequence ID" value="NZ_RCOR01000018.1"/>
</dbReference>
<dbReference type="Pfam" id="PF01992">
    <property type="entry name" value="vATP-synt_AC39"/>
    <property type="match status" value="1"/>
</dbReference>
<evidence type="ECO:0000313" key="5">
    <source>
        <dbReference type="Proteomes" id="UP000278149"/>
    </source>
</evidence>
<dbReference type="Gene3D" id="1.10.132.50">
    <property type="entry name" value="ATP synthase (C/AC39) subunit, domain 3"/>
    <property type="match status" value="1"/>
</dbReference>
<name>A0A429G7G4_9CREN</name>